<reference evidence="1 2" key="1">
    <citation type="submission" date="2020-06" db="EMBL/GenBank/DDBJ databases">
        <title>Interaction of electrochemicaly active bacteria, Geobacter bremensis R4 on different carbon anode.</title>
        <authorList>
            <person name="Meng L."/>
            <person name="Yoshida N."/>
        </authorList>
    </citation>
    <scope>NUCLEOTIDE SEQUENCE [LARGE SCALE GENOMIC DNA]</scope>
    <source>
        <strain evidence="1 2">R4</strain>
    </source>
</reference>
<keyword evidence="2" id="KW-1185">Reference proteome</keyword>
<dbReference type="RefSeq" id="WP_185243365.1">
    <property type="nucleotide sequence ID" value="NZ_AP023213.1"/>
</dbReference>
<dbReference type="EMBL" id="AP023213">
    <property type="protein sequence ID" value="BCG48724.1"/>
    <property type="molecule type" value="Genomic_DNA"/>
</dbReference>
<accession>A0A6S6MAF7</accession>
<dbReference type="KEGG" id="gbn:GEOBRER4_34740"/>
<organism evidence="1 2">
    <name type="scientific">Citrifermentans bremense</name>
    <dbReference type="NCBI Taxonomy" id="60035"/>
    <lineage>
        <taxon>Bacteria</taxon>
        <taxon>Pseudomonadati</taxon>
        <taxon>Thermodesulfobacteriota</taxon>
        <taxon>Desulfuromonadia</taxon>
        <taxon>Geobacterales</taxon>
        <taxon>Geobacteraceae</taxon>
        <taxon>Citrifermentans</taxon>
    </lineage>
</organism>
<evidence type="ECO:0000313" key="1">
    <source>
        <dbReference type="EMBL" id="BCG48724.1"/>
    </source>
</evidence>
<gene>
    <name evidence="1" type="ORF">GEOBRER4_n3618</name>
</gene>
<evidence type="ECO:0000313" key="2">
    <source>
        <dbReference type="Proteomes" id="UP000515472"/>
    </source>
</evidence>
<proteinExistence type="predicted"/>
<dbReference type="Proteomes" id="UP000515472">
    <property type="component" value="Chromosome"/>
</dbReference>
<protein>
    <submittedName>
        <fullName evidence="1">Uncharacterized protein</fullName>
    </submittedName>
</protein>
<dbReference type="AlphaFoldDB" id="A0A6S6MAF7"/>
<name>A0A6S6MAF7_9BACT</name>
<sequence>MPRSIFSYIYPAGCFGLPELKESRCALCGNLNMDCSCTECEHPVVMDGGERKCGVRGCLEHLLDRELVARIETLDAQLDNLRQEAVRREIPTLPCPECGEVQTVTIYNSGPYLCHGYFYAGEKHGWIRKGRY</sequence>